<evidence type="ECO:0000256" key="3">
    <source>
        <dbReference type="ARBA" id="ARBA00022490"/>
    </source>
</evidence>
<reference evidence="15" key="3">
    <citation type="submission" date="2025-09" db="UniProtKB">
        <authorList>
            <consortium name="Ensembl"/>
        </authorList>
    </citation>
    <scope>IDENTIFICATION</scope>
</reference>
<evidence type="ECO:0000256" key="2">
    <source>
        <dbReference type="ARBA" id="ARBA00004430"/>
    </source>
</evidence>
<dbReference type="InterPro" id="IPR018799">
    <property type="entry name" value="TRAF3IP1"/>
</dbReference>
<keyword evidence="6" id="KW-0206">Cytoskeleton</keyword>
<dbReference type="InterPro" id="IPR042576">
    <property type="entry name" value="TRAF3IP1_N_sf"/>
</dbReference>
<gene>
    <name evidence="15" type="primary">TRAF3IP1</name>
</gene>
<dbReference type="GO" id="GO:0036064">
    <property type="term" value="C:ciliary basal body"/>
    <property type="evidence" value="ECO:0007669"/>
    <property type="project" value="TreeGrafter"/>
</dbReference>
<dbReference type="GeneTree" id="ENSGT00720000108822"/>
<evidence type="ECO:0000256" key="4">
    <source>
        <dbReference type="ARBA" id="ARBA00022794"/>
    </source>
</evidence>
<keyword evidence="5" id="KW-0175">Coiled coil</keyword>
<dbReference type="Ensembl" id="ENSPSNT00000002882.1">
    <property type="protein sequence ID" value="ENSPSNP00000002490.1"/>
    <property type="gene ID" value="ENSPSNG00000001912.1"/>
</dbReference>
<reference evidence="15" key="1">
    <citation type="submission" date="2019-08" db="EMBL/GenBank/DDBJ databases">
        <title>Phocoena sinus (Vaquita) genome, mPhoSin1, primary haplotype.</title>
        <authorList>
            <person name="Morin P."/>
            <person name="Mountcastle J."/>
            <person name="Fungtammasan C."/>
            <person name="Rhie A."/>
            <person name="Rojas-Bracho L."/>
            <person name="Smith C.R."/>
            <person name="Taylor B.L."/>
            <person name="Gulland F.M.D."/>
            <person name="Musser W."/>
            <person name="Houck M."/>
            <person name="Haase B."/>
            <person name="Paez S."/>
            <person name="Howe K."/>
            <person name="Torrance J."/>
            <person name="Formenti G."/>
            <person name="Phillippy A."/>
            <person name="Ryder O."/>
            <person name="Jarvis E.D."/>
            <person name="Fedrigo O."/>
        </authorList>
    </citation>
    <scope>NUCLEOTIDE SEQUENCE [LARGE SCALE GENOMIC DNA]</scope>
</reference>
<dbReference type="GO" id="GO:0008017">
    <property type="term" value="F:microtubule binding"/>
    <property type="evidence" value="ECO:0007669"/>
    <property type="project" value="InterPro"/>
</dbReference>
<dbReference type="PANTHER" id="PTHR31363:SF0">
    <property type="entry name" value="TRAF3-INTERACTING PROTEIN 1"/>
    <property type="match status" value="1"/>
</dbReference>
<evidence type="ECO:0000256" key="5">
    <source>
        <dbReference type="ARBA" id="ARBA00023054"/>
    </source>
</evidence>
<dbReference type="Gene3D" id="1.10.418.50">
    <property type="entry name" value="Microtubule-binding protein MIP-T3"/>
    <property type="match status" value="1"/>
</dbReference>
<comment type="similarity">
    <text evidence="8">Belongs to the TRAF3IP1 family.</text>
</comment>
<dbReference type="RefSeq" id="XP_032494164.1">
    <property type="nucleotide sequence ID" value="XM_032638273.1"/>
</dbReference>
<feature type="domain" description="TRAF3-interacting protein 1 C-terminal" evidence="14">
    <location>
        <begin position="462"/>
        <end position="615"/>
    </location>
</feature>
<dbReference type="GO" id="GO:0042073">
    <property type="term" value="P:intraciliary transport"/>
    <property type="evidence" value="ECO:0007669"/>
    <property type="project" value="TreeGrafter"/>
</dbReference>
<evidence type="ECO:0000256" key="8">
    <source>
        <dbReference type="ARBA" id="ARBA00043971"/>
    </source>
</evidence>
<reference evidence="15" key="2">
    <citation type="submission" date="2025-08" db="UniProtKB">
        <authorList>
            <consortium name="Ensembl"/>
        </authorList>
    </citation>
    <scope>IDENTIFICATION</scope>
</reference>
<dbReference type="GO" id="GO:0001738">
    <property type="term" value="P:morphogenesis of a polarized epithelium"/>
    <property type="evidence" value="ECO:0007669"/>
    <property type="project" value="UniProtKB-ARBA"/>
</dbReference>
<evidence type="ECO:0000256" key="1">
    <source>
        <dbReference type="ARBA" id="ARBA00004120"/>
    </source>
</evidence>
<dbReference type="GO" id="GO:0050687">
    <property type="term" value="P:negative regulation of defense response to virus"/>
    <property type="evidence" value="ECO:0007669"/>
    <property type="project" value="UniProtKB-ARBA"/>
</dbReference>
<evidence type="ECO:0000313" key="15">
    <source>
        <dbReference type="Ensembl" id="ENSPSNP00000002490.1"/>
    </source>
</evidence>
<evidence type="ECO:0000256" key="11">
    <source>
        <dbReference type="ARBA" id="ARBA00082455"/>
    </source>
</evidence>
<dbReference type="Proteomes" id="UP000694554">
    <property type="component" value="Chromosome 7"/>
</dbReference>
<organism evidence="15 16">
    <name type="scientific">Phocoena sinus</name>
    <name type="common">Vaquita</name>
    <dbReference type="NCBI Taxonomy" id="42100"/>
    <lineage>
        <taxon>Eukaryota</taxon>
        <taxon>Metazoa</taxon>
        <taxon>Chordata</taxon>
        <taxon>Craniata</taxon>
        <taxon>Vertebrata</taxon>
        <taxon>Euteleostomi</taxon>
        <taxon>Mammalia</taxon>
        <taxon>Eutheria</taxon>
        <taxon>Laurasiatheria</taxon>
        <taxon>Artiodactyla</taxon>
        <taxon>Whippomorpha</taxon>
        <taxon>Cetacea</taxon>
        <taxon>Odontoceti</taxon>
        <taxon>Phocoenidae</taxon>
        <taxon>Phocoena</taxon>
    </lineage>
</organism>
<dbReference type="Pfam" id="PF10243">
    <property type="entry name" value="MIP-T3"/>
    <property type="match status" value="1"/>
</dbReference>
<evidence type="ECO:0000256" key="6">
    <source>
        <dbReference type="ARBA" id="ARBA00023212"/>
    </source>
</evidence>
<dbReference type="GeneID" id="116757010"/>
<feature type="compositionally biased region" description="Basic and acidic residues" evidence="12">
    <location>
        <begin position="147"/>
        <end position="175"/>
    </location>
</feature>
<evidence type="ECO:0000259" key="13">
    <source>
        <dbReference type="Pfam" id="PF10243"/>
    </source>
</evidence>
<evidence type="ECO:0000259" key="14">
    <source>
        <dbReference type="Pfam" id="PF17749"/>
    </source>
</evidence>
<name>A0A8C9B5S6_PHOSS</name>
<dbReference type="RefSeq" id="XP_032494165.1">
    <property type="nucleotide sequence ID" value="XM_032638274.1"/>
</dbReference>
<feature type="compositionally biased region" description="Basic and acidic residues" evidence="12">
    <location>
        <begin position="183"/>
        <end position="299"/>
    </location>
</feature>
<dbReference type="GO" id="GO:0005930">
    <property type="term" value="C:axoneme"/>
    <property type="evidence" value="ECO:0007669"/>
    <property type="project" value="UniProtKB-SubCell"/>
</dbReference>
<keyword evidence="3" id="KW-0963">Cytoplasm</keyword>
<evidence type="ECO:0000256" key="10">
    <source>
        <dbReference type="ARBA" id="ARBA00079491"/>
    </source>
</evidence>
<evidence type="ECO:0000256" key="7">
    <source>
        <dbReference type="ARBA" id="ARBA00023273"/>
    </source>
</evidence>
<protein>
    <recommendedName>
        <fullName evidence="9">TRAF3-interacting protein 1</fullName>
    </recommendedName>
    <alternativeName>
        <fullName evidence="11">Intraflagellar transport protein 54 homolog</fullName>
    </alternativeName>
    <alternativeName>
        <fullName evidence="10">Microtubule-interacting protein associated with TRAF3</fullName>
    </alternativeName>
</protein>
<dbReference type="GO" id="GO:0048731">
    <property type="term" value="P:system development"/>
    <property type="evidence" value="ECO:0007669"/>
    <property type="project" value="UniProtKB-ARBA"/>
</dbReference>
<feature type="compositionally biased region" description="Basic and acidic residues" evidence="12">
    <location>
        <begin position="308"/>
        <end position="324"/>
    </location>
</feature>
<dbReference type="GO" id="GO:0048513">
    <property type="term" value="P:animal organ development"/>
    <property type="evidence" value="ECO:0007669"/>
    <property type="project" value="UniProtKB-ARBA"/>
</dbReference>
<dbReference type="AlphaFoldDB" id="A0A8C9B5S6"/>
<feature type="domain" description="TRAF3-interacting protein 1 N-terminal" evidence="13">
    <location>
        <begin position="5"/>
        <end position="116"/>
    </location>
</feature>
<feature type="region of interest" description="Disordered" evidence="12">
    <location>
        <begin position="133"/>
        <end position="437"/>
    </location>
</feature>
<feature type="compositionally biased region" description="Polar residues" evidence="12">
    <location>
        <begin position="327"/>
        <end position="339"/>
    </location>
</feature>
<sequence>MNAAVVKRTQEALGKVIRRPPLTEKLLNKPPFRYLHDIITEVIRMTGFMKGLYTDAEMKSDSVKDKDTKISFLQKAIDVVVMVSGEPLLAKPARIVAGHEPERTNELLQRIGKCCLNKLSSDDAVKRVLAGEKAETKGRSSLTSKPQELDNKNVREEASRVHKDKEDRRNSEINERNTSGGRKQKEELKEESKPREKERDREKAKENDRDRHKDPERDKCHEGESERAKNRARPERARDKDAERESERKNEGGKEEKWKDRESERERHKGQERARQRVRDGQRSRDPDRERSREREKPGRKSSSSGEVSKKSSDGPFKDSKAETETEISTGASRSVTTKTSKRRSKNSVEGDSPSDAEGDVGPSGQEKCEVPENSELPGELPGAVRRIPRPGSARPVPPRVRRPESAEVPTTDRTGSGKTVSNVIVESQNSDNEDADQFVVEAAPQLSEMSELEMVQAVELEDEKHGGLVKKILETKKDYEKLQQSPKPGEKEKLLVFESAWKKEKDIVSKEIEKLRVSIQTLCRSALPLGKIMDYIQEDVDAMQNELQLWHSENRQHAEALRKEQSITDCALEPLEVELAELEQLVRDQQDRICAVKASILKNEEKIQKMVHSIHLSSRR</sequence>
<dbReference type="GO" id="GO:0032480">
    <property type="term" value="P:negative regulation of type I interferon production"/>
    <property type="evidence" value="ECO:0007669"/>
    <property type="project" value="UniProtKB-ARBA"/>
</dbReference>
<dbReference type="PANTHER" id="PTHR31363">
    <property type="entry name" value="TRAF3-INTERACTING PROTEIN 1"/>
    <property type="match status" value="1"/>
</dbReference>
<evidence type="ECO:0000256" key="9">
    <source>
        <dbReference type="ARBA" id="ARBA00070492"/>
    </source>
</evidence>
<feature type="compositionally biased region" description="Polar residues" evidence="12">
    <location>
        <begin position="412"/>
        <end position="431"/>
    </location>
</feature>
<comment type="subcellular location">
    <subcellularLocation>
        <location evidence="2">Cytoplasm</location>
        <location evidence="2">Cytoskeleton</location>
        <location evidence="2">Cilium axoneme</location>
    </subcellularLocation>
    <subcellularLocation>
        <location evidence="1">Cytoplasm</location>
        <location evidence="1">Cytoskeleton</location>
        <location evidence="1">Cilium basal body</location>
    </subcellularLocation>
</comment>
<evidence type="ECO:0000256" key="12">
    <source>
        <dbReference type="SAM" id="MobiDB-lite"/>
    </source>
</evidence>
<dbReference type="InterPro" id="IPR040468">
    <property type="entry name" value="TRAF3IP1_N"/>
</dbReference>
<dbReference type="Pfam" id="PF17749">
    <property type="entry name" value="MIP-T3_C"/>
    <property type="match status" value="1"/>
</dbReference>
<dbReference type="CTD" id="26146"/>
<dbReference type="InterPro" id="IPR041476">
    <property type="entry name" value="TRAF3IP1_C"/>
</dbReference>
<dbReference type="GO" id="GO:0070507">
    <property type="term" value="P:regulation of microtubule cytoskeleton organization"/>
    <property type="evidence" value="ECO:0007669"/>
    <property type="project" value="TreeGrafter"/>
</dbReference>
<keyword evidence="7" id="KW-0966">Cell projection</keyword>
<accession>A0A8C9B5S6</accession>
<dbReference type="FunFam" id="1.10.418.50:FF:000001">
    <property type="entry name" value="TRAF3-interacting protein 1 isoform X1"/>
    <property type="match status" value="1"/>
</dbReference>
<dbReference type="GO" id="GO:0060271">
    <property type="term" value="P:cilium assembly"/>
    <property type="evidence" value="ECO:0007669"/>
    <property type="project" value="TreeGrafter"/>
</dbReference>
<evidence type="ECO:0000313" key="16">
    <source>
        <dbReference type="Proteomes" id="UP000694554"/>
    </source>
</evidence>
<keyword evidence="4" id="KW-0970">Cilium biogenesis/degradation</keyword>
<keyword evidence="16" id="KW-1185">Reference proteome</keyword>
<dbReference type="GO" id="GO:0030992">
    <property type="term" value="C:intraciliary transport particle B"/>
    <property type="evidence" value="ECO:0007669"/>
    <property type="project" value="TreeGrafter"/>
</dbReference>
<proteinExistence type="inferred from homology"/>